<sequence>MYGYESSRLGIDFGTTHTVAALTVQGARVQQLLFDSGPLLSSAVYGEDDRPLLVGRDAHRGARVDPTRFEPNPKRRIDDGTVLLGTREYPVAELVAAVLRRVAAEAARVGGGSPGATVLTYPANWATTRRGVLAEAAQRAGLGQLTLVPEPVAAAAYFTTVLGRPVPPAPPWWCTTSAPARSTPACCAAGPTRCGRCSPATAST</sequence>
<dbReference type="SUPFAM" id="SSF53067">
    <property type="entry name" value="Actin-like ATPase domain"/>
    <property type="match status" value="1"/>
</dbReference>
<keyword evidence="2" id="KW-1185">Reference proteome</keyword>
<dbReference type="Proteomes" id="UP000482960">
    <property type="component" value="Unassembled WGS sequence"/>
</dbReference>
<evidence type="ECO:0008006" key="3">
    <source>
        <dbReference type="Google" id="ProtNLM"/>
    </source>
</evidence>
<protein>
    <recommendedName>
        <fullName evidence="3">Hsp70 family protein</fullName>
    </recommendedName>
</protein>
<dbReference type="Gene3D" id="3.30.420.40">
    <property type="match status" value="1"/>
</dbReference>
<evidence type="ECO:0000313" key="2">
    <source>
        <dbReference type="Proteomes" id="UP000482960"/>
    </source>
</evidence>
<dbReference type="AlphaFoldDB" id="A0A6V8LFL3"/>
<comment type="caution">
    <text evidence="1">The sequence shown here is derived from an EMBL/GenBank/DDBJ whole genome shotgun (WGS) entry which is preliminary data.</text>
</comment>
<name>A0A6V8LFL3_9ACTN</name>
<proteinExistence type="predicted"/>
<reference evidence="1 2" key="2">
    <citation type="submission" date="2020-03" db="EMBL/GenBank/DDBJ databases">
        <authorList>
            <person name="Ichikawa N."/>
            <person name="Kimura A."/>
            <person name="Kitahashi Y."/>
            <person name="Uohara A."/>
        </authorList>
    </citation>
    <scope>NUCLEOTIDE SEQUENCE [LARGE SCALE GENOMIC DNA]</scope>
    <source>
        <strain evidence="1 2">NBRC 108638</strain>
    </source>
</reference>
<dbReference type="EMBL" id="BLPG01000001">
    <property type="protein sequence ID" value="GFJ95094.1"/>
    <property type="molecule type" value="Genomic_DNA"/>
</dbReference>
<dbReference type="InterPro" id="IPR043129">
    <property type="entry name" value="ATPase_NBD"/>
</dbReference>
<organism evidence="1 2">
    <name type="scientific">Phytohabitans rumicis</name>
    <dbReference type="NCBI Taxonomy" id="1076125"/>
    <lineage>
        <taxon>Bacteria</taxon>
        <taxon>Bacillati</taxon>
        <taxon>Actinomycetota</taxon>
        <taxon>Actinomycetes</taxon>
        <taxon>Micromonosporales</taxon>
        <taxon>Micromonosporaceae</taxon>
    </lineage>
</organism>
<accession>A0A6V8LFL3</accession>
<evidence type="ECO:0000313" key="1">
    <source>
        <dbReference type="EMBL" id="GFJ95094.1"/>
    </source>
</evidence>
<gene>
    <name evidence="1" type="ORF">Prum_087360</name>
</gene>
<reference evidence="1 2" key="1">
    <citation type="submission" date="2020-03" db="EMBL/GenBank/DDBJ databases">
        <title>Whole genome shotgun sequence of Phytohabitans rumicis NBRC 108638.</title>
        <authorList>
            <person name="Komaki H."/>
            <person name="Tamura T."/>
        </authorList>
    </citation>
    <scope>NUCLEOTIDE SEQUENCE [LARGE SCALE GENOMIC DNA]</scope>
    <source>
        <strain evidence="1 2">NBRC 108638</strain>
    </source>
</reference>
<dbReference type="RefSeq" id="WP_173082520.1">
    <property type="nucleotide sequence ID" value="NZ_BLPG01000001.1"/>
</dbReference>